<reference evidence="1" key="1">
    <citation type="journal article" date="2020" name="Nature">
        <title>Giant virus diversity and host interactions through global metagenomics.</title>
        <authorList>
            <person name="Schulz F."/>
            <person name="Roux S."/>
            <person name="Paez-Espino D."/>
            <person name="Jungbluth S."/>
            <person name="Walsh D.A."/>
            <person name="Denef V.J."/>
            <person name="McMahon K.D."/>
            <person name="Konstantinidis K.T."/>
            <person name="Eloe-Fadrosh E.A."/>
            <person name="Kyrpides N.C."/>
            <person name="Woyke T."/>
        </authorList>
    </citation>
    <scope>NUCLEOTIDE SEQUENCE</scope>
    <source>
        <strain evidence="1">GVMAG-S-ERX556126-94</strain>
    </source>
</reference>
<accession>A0A6C0FDL4</accession>
<name>A0A6C0FDL4_9ZZZZ</name>
<protein>
    <submittedName>
        <fullName evidence="1">Uncharacterized protein</fullName>
    </submittedName>
</protein>
<proteinExistence type="predicted"/>
<dbReference type="AlphaFoldDB" id="A0A6C0FDL4"/>
<sequence>MSHLVLKVLNLNNVVVKDSYSSYKLYYDETFPIKGIPFHCIGKLIDMNDHYKFYIEKSKNKDIVKLNDMLVSSLEEYNGFINKDDEGDYLYFSKNYYINDKIKNDGEGLHLNIKYINKNNYNTVIHII</sequence>
<evidence type="ECO:0000313" key="1">
    <source>
        <dbReference type="EMBL" id="QHT39252.1"/>
    </source>
</evidence>
<organism evidence="1">
    <name type="scientific">viral metagenome</name>
    <dbReference type="NCBI Taxonomy" id="1070528"/>
    <lineage>
        <taxon>unclassified sequences</taxon>
        <taxon>metagenomes</taxon>
        <taxon>organismal metagenomes</taxon>
    </lineage>
</organism>
<dbReference type="EMBL" id="MN738840">
    <property type="protein sequence ID" value="QHT39252.1"/>
    <property type="molecule type" value="Genomic_DNA"/>
</dbReference>